<dbReference type="PANTHER" id="PTHR34223:SF51">
    <property type="entry name" value="OS06G0556300 PROTEIN"/>
    <property type="match status" value="1"/>
</dbReference>
<dbReference type="InterPro" id="IPR053781">
    <property type="entry name" value="F-box_AtFBL13-like"/>
</dbReference>
<dbReference type="InterPro" id="IPR032675">
    <property type="entry name" value="LRR_dom_sf"/>
</dbReference>
<dbReference type="Pfam" id="PF08387">
    <property type="entry name" value="FBD"/>
    <property type="match status" value="1"/>
</dbReference>
<dbReference type="Proteomes" id="UP001153555">
    <property type="component" value="Unassembled WGS sequence"/>
</dbReference>
<reference evidence="2" key="1">
    <citation type="submission" date="2019-12" db="EMBL/GenBank/DDBJ databases">
        <authorList>
            <person name="Scholes J."/>
        </authorList>
    </citation>
    <scope>NUCLEOTIDE SEQUENCE</scope>
</reference>
<dbReference type="OrthoDB" id="868202at2759"/>
<dbReference type="SMART" id="SM00579">
    <property type="entry name" value="FBD"/>
    <property type="match status" value="1"/>
</dbReference>
<evidence type="ECO:0000313" key="2">
    <source>
        <dbReference type="EMBL" id="CAA0810618.1"/>
    </source>
</evidence>
<gene>
    <name evidence="2" type="ORF">SHERM_12166</name>
</gene>
<dbReference type="PROSITE" id="PS50181">
    <property type="entry name" value="FBOX"/>
    <property type="match status" value="1"/>
</dbReference>
<dbReference type="AlphaFoldDB" id="A0A9N7MQP2"/>
<dbReference type="InterPro" id="IPR001810">
    <property type="entry name" value="F-box_dom"/>
</dbReference>
<protein>
    <recommendedName>
        <fullName evidence="1">F-box domain-containing protein</fullName>
    </recommendedName>
</protein>
<dbReference type="Pfam" id="PF00646">
    <property type="entry name" value="F-box"/>
    <property type="match status" value="1"/>
</dbReference>
<name>A0A9N7MQP2_STRHE</name>
<dbReference type="InterPro" id="IPR006566">
    <property type="entry name" value="FBD"/>
</dbReference>
<keyword evidence="3" id="KW-1185">Reference proteome</keyword>
<dbReference type="SMART" id="SM00256">
    <property type="entry name" value="FBOX"/>
    <property type="match status" value="1"/>
</dbReference>
<dbReference type="SUPFAM" id="SSF52047">
    <property type="entry name" value="RNI-like"/>
    <property type="match status" value="1"/>
</dbReference>
<dbReference type="SUPFAM" id="SSF81383">
    <property type="entry name" value="F-box domain"/>
    <property type="match status" value="1"/>
</dbReference>
<dbReference type="Gene3D" id="3.80.10.10">
    <property type="entry name" value="Ribonuclease Inhibitor"/>
    <property type="match status" value="1"/>
</dbReference>
<accession>A0A9N7MQP2</accession>
<dbReference type="InterPro" id="IPR053197">
    <property type="entry name" value="F-box_SCFL_complex_component"/>
</dbReference>
<dbReference type="PANTHER" id="PTHR34223">
    <property type="entry name" value="OS11G0201299 PROTEIN"/>
    <property type="match status" value="1"/>
</dbReference>
<sequence length="494" mass="55964">MQTPPSCKKSRTPRPRKHNADRLSVLPDDILQRVFSFLDFLDVVRTSVLSKRWKSIWKSVPCLNFDMDWHLKHLDVNLDKRSDPYGKFWDFVKSSLLLRDNSTINKIQLSCSNTVIQQLNLLICVAGREKVPELILLGGDYSSDELEFPRGACESLTFLKLHFLHTITLRAVAVFSSIVSLSMRGVCITCDAAQKLFSGGCVKLEEVYLEDCQIKDVEEIDISAANLKSVTIVNVCTCKEFSVVGSFDCKLRISSPSLVSFCYIGPMLLGVSLVVTECLENITIRLLLRVPKEYNISFENHLLSPANFVGLNFAKTLTVSSLVVKYFCPKFSDSWDPFILDNVSHLELEMRYGASFIEGMISLLRFSPNIQSLFIRLKEGRSSQGKSKKVENRGSWESRVADIACLTYCVKIIQVSNLDDSEIALELMKFFLRNGKALEKMQIMHRNGERRRMSFSKLISLPKASPKVVISFPEYGERIIPWFDKGDSDAELGD</sequence>
<dbReference type="CDD" id="cd22160">
    <property type="entry name" value="F-box_AtFBL13-like"/>
    <property type="match status" value="1"/>
</dbReference>
<evidence type="ECO:0000313" key="3">
    <source>
        <dbReference type="Proteomes" id="UP001153555"/>
    </source>
</evidence>
<dbReference type="InterPro" id="IPR036047">
    <property type="entry name" value="F-box-like_dom_sf"/>
</dbReference>
<feature type="domain" description="F-box" evidence="1">
    <location>
        <begin position="20"/>
        <end position="72"/>
    </location>
</feature>
<dbReference type="Gene3D" id="1.20.1280.50">
    <property type="match status" value="1"/>
</dbReference>
<evidence type="ECO:0000259" key="1">
    <source>
        <dbReference type="PROSITE" id="PS50181"/>
    </source>
</evidence>
<dbReference type="EMBL" id="CACSLK010006441">
    <property type="protein sequence ID" value="CAA0810618.1"/>
    <property type="molecule type" value="Genomic_DNA"/>
</dbReference>
<proteinExistence type="predicted"/>
<comment type="caution">
    <text evidence="2">The sequence shown here is derived from an EMBL/GenBank/DDBJ whole genome shotgun (WGS) entry which is preliminary data.</text>
</comment>
<organism evidence="2 3">
    <name type="scientific">Striga hermonthica</name>
    <name type="common">Purple witchweed</name>
    <name type="synonym">Buchnera hermonthica</name>
    <dbReference type="NCBI Taxonomy" id="68872"/>
    <lineage>
        <taxon>Eukaryota</taxon>
        <taxon>Viridiplantae</taxon>
        <taxon>Streptophyta</taxon>
        <taxon>Embryophyta</taxon>
        <taxon>Tracheophyta</taxon>
        <taxon>Spermatophyta</taxon>
        <taxon>Magnoliopsida</taxon>
        <taxon>eudicotyledons</taxon>
        <taxon>Gunneridae</taxon>
        <taxon>Pentapetalae</taxon>
        <taxon>asterids</taxon>
        <taxon>lamiids</taxon>
        <taxon>Lamiales</taxon>
        <taxon>Orobanchaceae</taxon>
        <taxon>Buchnereae</taxon>
        <taxon>Striga</taxon>
    </lineage>
</organism>